<gene>
    <name evidence="1" type="ORF">E5987_06375</name>
</gene>
<evidence type="ECO:0000313" key="1">
    <source>
        <dbReference type="EMBL" id="MVX56835.1"/>
    </source>
</evidence>
<keyword evidence="2" id="KW-1185">Reference proteome</keyword>
<accession>A0A6L6YGK5</accession>
<dbReference type="Gene3D" id="1.10.287.1080">
    <property type="entry name" value="MazG-like"/>
    <property type="match status" value="1"/>
</dbReference>
<protein>
    <recommendedName>
        <fullName evidence="3">NTP pyrophosphohydrolase MazG putative catalytic core domain-containing protein</fullName>
    </recommendedName>
</protein>
<name>A0A6L6YGK5_9BURK</name>
<proteinExistence type="predicted"/>
<evidence type="ECO:0000313" key="2">
    <source>
        <dbReference type="Proteomes" id="UP000472580"/>
    </source>
</evidence>
<dbReference type="EMBL" id="WSRP01000016">
    <property type="protein sequence ID" value="MVX56835.1"/>
    <property type="molecule type" value="Genomic_DNA"/>
</dbReference>
<organism evidence="1 2">
    <name type="scientific">Parasutterella muris</name>
    <dbReference type="NCBI Taxonomy" id="2565572"/>
    <lineage>
        <taxon>Bacteria</taxon>
        <taxon>Pseudomonadati</taxon>
        <taxon>Pseudomonadota</taxon>
        <taxon>Betaproteobacteria</taxon>
        <taxon>Burkholderiales</taxon>
        <taxon>Sutterellaceae</taxon>
        <taxon>Parasutterella</taxon>
    </lineage>
</organism>
<dbReference type="AlphaFoldDB" id="A0A6L6YGK5"/>
<comment type="caution">
    <text evidence="1">The sequence shown here is derived from an EMBL/GenBank/DDBJ whole genome shotgun (WGS) entry which is preliminary data.</text>
</comment>
<dbReference type="RefSeq" id="WP_160335266.1">
    <property type="nucleotide sequence ID" value="NZ_WSRP01000016.1"/>
</dbReference>
<sequence length="105" mass="12250">MKTQIGHQEAITKIANAHTEEEQLRQMEEEAVECALAIIKMRRHGNNSLTRKDLVTELADCLIMIEQLVWRFGYKDEVSIEMVNKINRELSRTNQSNFYITDVII</sequence>
<dbReference type="Proteomes" id="UP000472580">
    <property type="component" value="Unassembled WGS sequence"/>
</dbReference>
<evidence type="ECO:0008006" key="3">
    <source>
        <dbReference type="Google" id="ProtNLM"/>
    </source>
</evidence>
<reference evidence="1 2" key="1">
    <citation type="submission" date="2019-12" db="EMBL/GenBank/DDBJ databases">
        <title>Microbes associate with the intestines of laboratory mice.</title>
        <authorList>
            <person name="Navarre W."/>
            <person name="Wong E."/>
        </authorList>
    </citation>
    <scope>NUCLEOTIDE SEQUENCE [LARGE SCALE GENOMIC DNA]</scope>
    <source>
        <strain evidence="1 2">NM82_D38</strain>
    </source>
</reference>